<sequence>MKNILLTLLLFILFSCKSTGDKTDCEVLHVDLVERPVATEELFSKISVIPLETNDSSFLVRPVKVIIKDNRYYIVDEGVPAVFSFDEEGH</sequence>
<feature type="non-terminal residue" evidence="1">
    <location>
        <position position="90"/>
    </location>
</feature>
<gene>
    <name evidence="1" type="ORF">O1433_18160</name>
</gene>
<comment type="caution">
    <text evidence="1">The sequence shown here is derived from an EMBL/GenBank/DDBJ whole genome shotgun (WGS) entry which is preliminary data.</text>
</comment>
<protein>
    <submittedName>
        <fullName evidence="1">6-bladed beta-propeller</fullName>
    </submittedName>
</protein>
<dbReference type="Proteomes" id="UP001079672">
    <property type="component" value="Unassembled WGS sequence"/>
</dbReference>
<proteinExistence type="predicted"/>
<accession>A0A9Q4JKN5</accession>
<reference evidence="1" key="1">
    <citation type="submission" date="2022-12" db="EMBL/GenBank/DDBJ databases">
        <title>Development of a Multilocus Sequence Typing Scheme for Bacteroides fragilis Based on Whole Genome Sequencing Data and Clinical Application.</title>
        <authorList>
            <person name="Nielsen F.D."/>
            <person name="Justesen U.S."/>
        </authorList>
    </citation>
    <scope>NUCLEOTIDE SEQUENCE</scope>
    <source>
        <strain evidence="1">BF_AM_ODE_DK_2015_4</strain>
    </source>
</reference>
<organism evidence="1 2">
    <name type="scientific">Bacteroides fragilis</name>
    <dbReference type="NCBI Taxonomy" id="817"/>
    <lineage>
        <taxon>Bacteria</taxon>
        <taxon>Pseudomonadati</taxon>
        <taxon>Bacteroidota</taxon>
        <taxon>Bacteroidia</taxon>
        <taxon>Bacteroidales</taxon>
        <taxon>Bacteroidaceae</taxon>
        <taxon>Bacteroides</taxon>
    </lineage>
</organism>
<dbReference type="EMBL" id="JAPTZU010000014">
    <property type="protein sequence ID" value="MCZ2689425.1"/>
    <property type="molecule type" value="Genomic_DNA"/>
</dbReference>
<dbReference type="AlphaFoldDB" id="A0A9Q4JKN5"/>
<evidence type="ECO:0000313" key="1">
    <source>
        <dbReference type="EMBL" id="MCZ2689425.1"/>
    </source>
</evidence>
<evidence type="ECO:0000313" key="2">
    <source>
        <dbReference type="Proteomes" id="UP001079672"/>
    </source>
</evidence>
<dbReference type="Pfam" id="PF17170">
    <property type="entry name" value="DUF5128"/>
    <property type="match status" value="1"/>
</dbReference>
<dbReference type="RefSeq" id="WP_269107286.1">
    <property type="nucleotide sequence ID" value="NZ_JAPTZU010000014.1"/>
</dbReference>
<name>A0A9Q4JKN5_BACFG</name>
<dbReference type="PROSITE" id="PS51257">
    <property type="entry name" value="PROKAR_LIPOPROTEIN"/>
    <property type="match status" value="1"/>
</dbReference>